<organism evidence="1">
    <name type="scientific">Symploca sp. SIO1C4</name>
    <dbReference type="NCBI Taxonomy" id="2607765"/>
    <lineage>
        <taxon>Bacteria</taxon>
        <taxon>Bacillati</taxon>
        <taxon>Cyanobacteriota</taxon>
        <taxon>Cyanophyceae</taxon>
        <taxon>Coleofasciculales</taxon>
        <taxon>Coleofasciculaceae</taxon>
        <taxon>Symploca</taxon>
    </lineage>
</organism>
<dbReference type="EMBL" id="JAAHFQ010000083">
    <property type="protein sequence ID" value="NER27238.1"/>
    <property type="molecule type" value="Genomic_DNA"/>
</dbReference>
<protein>
    <submittedName>
        <fullName evidence="1">Uncharacterized protein</fullName>
    </submittedName>
</protein>
<accession>A0A6B3NDM6</accession>
<comment type="caution">
    <text evidence="1">The sequence shown here is derived from an EMBL/GenBank/DDBJ whole genome shotgun (WGS) entry which is preliminary data.</text>
</comment>
<sequence length="71" mass="7862">MLYIDFSPLTRNLCIDIIRQRSKGAVGVDSLEWVGATDNVDTVSAVDTPERALEKEEKATVIAVRIKVRTS</sequence>
<dbReference type="AlphaFoldDB" id="A0A6B3NDM6"/>
<name>A0A6B3NDM6_9CYAN</name>
<gene>
    <name evidence="1" type="ORF">F6J89_06270</name>
</gene>
<evidence type="ECO:0000313" key="1">
    <source>
        <dbReference type="EMBL" id="NER27238.1"/>
    </source>
</evidence>
<proteinExistence type="predicted"/>
<reference evidence="1" key="1">
    <citation type="submission" date="2019-11" db="EMBL/GenBank/DDBJ databases">
        <title>Genomic insights into an expanded diversity of filamentous marine cyanobacteria reveals the extraordinary biosynthetic potential of Moorea and Okeania.</title>
        <authorList>
            <person name="Ferreira Leao T."/>
            <person name="Wang M."/>
            <person name="Moss N."/>
            <person name="Da Silva R."/>
            <person name="Sanders J."/>
            <person name="Nurk S."/>
            <person name="Gurevich A."/>
            <person name="Humphrey G."/>
            <person name="Reher R."/>
            <person name="Zhu Q."/>
            <person name="Belda-Ferre P."/>
            <person name="Glukhov E."/>
            <person name="Rex R."/>
            <person name="Dorrestein P.C."/>
            <person name="Knight R."/>
            <person name="Pevzner P."/>
            <person name="Gerwick W.H."/>
            <person name="Gerwick L."/>
        </authorList>
    </citation>
    <scope>NUCLEOTIDE SEQUENCE</scope>
    <source>
        <strain evidence="1">SIO1C4</strain>
    </source>
</reference>